<dbReference type="EMBL" id="JADGIZ020000003">
    <property type="protein sequence ID" value="KAL2919236.1"/>
    <property type="molecule type" value="Genomic_DNA"/>
</dbReference>
<reference evidence="7 8" key="1">
    <citation type="submission" date="2023-09" db="EMBL/GenBank/DDBJ databases">
        <title>Pangenome analysis of Batrachochytrium dendrobatidis and related Chytrids.</title>
        <authorList>
            <person name="Yacoub M.N."/>
            <person name="Stajich J.E."/>
            <person name="James T.Y."/>
        </authorList>
    </citation>
    <scope>NUCLEOTIDE SEQUENCE [LARGE SCALE GENOMIC DNA]</scope>
    <source>
        <strain evidence="7 8">JEL0888</strain>
    </source>
</reference>
<sequence>MAAPRPEGAADVFGGKVARGLRPTAKMPRGSAPSAVLALLAAACAAPAALAAAAANPPAAHARAQHLVAVRAAVPAPDCLADPTAAACADFRLPLSNTSASLDVLCGSMPNMPGCSLRKLCRSGRAGIANLWFCQEFSLLADVCAKDMPGMRGCGDYTKLCKAGSVVRQCYNEPAVSYLPTTRRAKQLVLDICADMYMTGCERCGATGMCPGFEVYSDLCLSMPEMEQCDEWKRMCKAEPLLPVCPPTGDSDGSPNSRGPTMKMFFHFGYSDYVLFDFWVPRTATSYALACLACFTLAVAYEWLLALGAHLEAQWNPLMPAGGAALAAGPGGLEGVDTILAAGGTPLSPLASTSSTYSDTPLLNRPQDGGPSRRKKGGGGSSATAAAPRSKLGSSHSRQHSHGAGALVADDSGADRDLEHGAMPDESLDAGDHAHLLAGSAASQAAGHGQRSGSPPPAHRAPSSLSSTSSTSSSTTVARMSFLSRGWWLAVWPSAFLFRFFTKPTWTPLEVRLGRTVLRIVTVSGAYLCMLVIMTFNVGLFLSIVFGLGFGTFLFSEEFGRGAPSAVQPRIEKEHCC</sequence>
<dbReference type="Pfam" id="PF04145">
    <property type="entry name" value="Ctr"/>
    <property type="match status" value="2"/>
</dbReference>
<feature type="region of interest" description="Disordered" evidence="5">
    <location>
        <begin position="350"/>
        <end position="472"/>
    </location>
</feature>
<evidence type="ECO:0000313" key="8">
    <source>
        <dbReference type="Proteomes" id="UP001527925"/>
    </source>
</evidence>
<feature type="transmembrane region" description="Helical" evidence="6">
    <location>
        <begin position="482"/>
        <end position="502"/>
    </location>
</feature>
<accession>A0ABR4NI83</accession>
<evidence type="ECO:0000256" key="5">
    <source>
        <dbReference type="SAM" id="MobiDB-lite"/>
    </source>
</evidence>
<dbReference type="PANTHER" id="PTHR12483:SF27">
    <property type="entry name" value="COPPER TRANSPORT PROTEIN CTR1"/>
    <property type="match status" value="1"/>
</dbReference>
<gene>
    <name evidence="7" type="ORF">HK105_200879</name>
</gene>
<keyword evidence="4 6" id="KW-0472">Membrane</keyword>
<dbReference type="InterPro" id="IPR007274">
    <property type="entry name" value="Cop_transporter"/>
</dbReference>
<keyword evidence="8" id="KW-1185">Reference proteome</keyword>
<evidence type="ECO:0000256" key="1">
    <source>
        <dbReference type="ARBA" id="ARBA00004141"/>
    </source>
</evidence>
<feature type="compositionally biased region" description="Low complexity" evidence="5">
    <location>
        <begin position="436"/>
        <end position="453"/>
    </location>
</feature>
<keyword evidence="2 6" id="KW-0812">Transmembrane</keyword>
<protein>
    <recommendedName>
        <fullName evidence="9">Copper transporter</fullName>
    </recommendedName>
</protein>
<evidence type="ECO:0000256" key="4">
    <source>
        <dbReference type="ARBA" id="ARBA00023136"/>
    </source>
</evidence>
<feature type="compositionally biased region" description="Low complexity" evidence="5">
    <location>
        <begin position="463"/>
        <end position="472"/>
    </location>
</feature>
<evidence type="ECO:0008006" key="9">
    <source>
        <dbReference type="Google" id="ProtNLM"/>
    </source>
</evidence>
<organism evidence="7 8">
    <name type="scientific">Polyrhizophydium stewartii</name>
    <dbReference type="NCBI Taxonomy" id="2732419"/>
    <lineage>
        <taxon>Eukaryota</taxon>
        <taxon>Fungi</taxon>
        <taxon>Fungi incertae sedis</taxon>
        <taxon>Chytridiomycota</taxon>
        <taxon>Chytridiomycota incertae sedis</taxon>
        <taxon>Chytridiomycetes</taxon>
        <taxon>Rhizophydiales</taxon>
        <taxon>Rhizophydiales incertae sedis</taxon>
        <taxon>Polyrhizophydium</taxon>
    </lineage>
</organism>
<evidence type="ECO:0000313" key="7">
    <source>
        <dbReference type="EMBL" id="KAL2919236.1"/>
    </source>
</evidence>
<dbReference type="PANTHER" id="PTHR12483">
    <property type="entry name" value="SOLUTE CARRIER FAMILY 31 COPPER TRANSPORTERS"/>
    <property type="match status" value="1"/>
</dbReference>
<comment type="caution">
    <text evidence="7">The sequence shown here is derived from an EMBL/GenBank/DDBJ whole genome shotgun (WGS) entry which is preliminary data.</text>
</comment>
<comment type="subcellular location">
    <subcellularLocation>
        <location evidence="1">Membrane</location>
        <topology evidence="1">Multi-pass membrane protein</topology>
    </subcellularLocation>
</comment>
<evidence type="ECO:0000256" key="3">
    <source>
        <dbReference type="ARBA" id="ARBA00022989"/>
    </source>
</evidence>
<keyword evidence="3 6" id="KW-1133">Transmembrane helix</keyword>
<evidence type="ECO:0000256" key="2">
    <source>
        <dbReference type="ARBA" id="ARBA00022692"/>
    </source>
</evidence>
<feature type="transmembrane region" description="Helical" evidence="6">
    <location>
        <begin position="522"/>
        <end position="555"/>
    </location>
</feature>
<dbReference type="Proteomes" id="UP001527925">
    <property type="component" value="Unassembled WGS sequence"/>
</dbReference>
<feature type="compositionally biased region" description="Basic and acidic residues" evidence="5">
    <location>
        <begin position="413"/>
        <end position="423"/>
    </location>
</feature>
<proteinExistence type="predicted"/>
<name>A0ABR4NI83_9FUNG</name>
<evidence type="ECO:0000256" key="6">
    <source>
        <dbReference type="SAM" id="Phobius"/>
    </source>
</evidence>